<organism evidence="2 3">
    <name type="scientific">Erwinia phage Wellington</name>
    <dbReference type="NCBI Taxonomy" id="2267653"/>
    <lineage>
        <taxon>Viruses</taxon>
        <taxon>Duplodnaviria</taxon>
        <taxon>Heunggongvirae</taxon>
        <taxon>Uroviricota</taxon>
        <taxon>Caudoviricetes</taxon>
        <taxon>Chimalliviridae</taxon>
        <taxon>Wellingtonvirus</taxon>
        <taxon>Wellingtonvirus wellington</taxon>
    </lineage>
</organism>
<dbReference type="PANTHER" id="PTHR48102">
    <property type="entry name" value="ATP-DEPENDENT CLP PROTEASE ATP-BINDING SUBUNIT CLPX-LIKE, MITOCHONDRIAL-RELATED"/>
    <property type="match status" value="1"/>
</dbReference>
<dbReference type="InterPro" id="IPR003593">
    <property type="entry name" value="AAA+_ATPase"/>
</dbReference>
<dbReference type="Gene3D" id="3.40.50.300">
    <property type="entry name" value="P-loop containing nucleotide triphosphate hydrolases"/>
    <property type="match status" value="2"/>
</dbReference>
<dbReference type="Pfam" id="PF00004">
    <property type="entry name" value="AAA"/>
    <property type="match status" value="1"/>
</dbReference>
<dbReference type="InterPro" id="IPR050052">
    <property type="entry name" value="ATP-dep_Clp_protease_ClpX"/>
</dbReference>
<keyword evidence="2" id="KW-0346">Stress response</keyword>
<proteinExistence type="predicted"/>
<dbReference type="EMBL" id="MH426724">
    <property type="protein sequence ID" value="AXF51277.1"/>
    <property type="molecule type" value="Genomic_DNA"/>
</dbReference>
<dbReference type="GO" id="GO:0051603">
    <property type="term" value="P:proteolysis involved in protein catabolic process"/>
    <property type="evidence" value="ECO:0007669"/>
    <property type="project" value="TreeGrafter"/>
</dbReference>
<protein>
    <submittedName>
        <fullName evidence="2">Putative heat shock protein ATPase subunit HsIU domain-containing protein</fullName>
    </submittedName>
</protein>
<dbReference type="Gene3D" id="1.10.8.60">
    <property type="match status" value="1"/>
</dbReference>
<gene>
    <name evidence="2" type="ORF">WELLINGTON_148</name>
</gene>
<accession>A0A345BLF6</accession>
<keyword evidence="3" id="KW-1185">Reference proteome</keyword>
<evidence type="ECO:0000259" key="1">
    <source>
        <dbReference type="SMART" id="SM00382"/>
    </source>
</evidence>
<reference evidence="3" key="1">
    <citation type="submission" date="2018-06" db="EMBL/GenBank/DDBJ databases">
        <authorList>
            <person name="Sharma R."/>
            <person name="James B."/>
            <person name="Berg J.A."/>
            <person name="Breakwell D.P."/>
            <person name="Hope S."/>
            <person name="Grose J.H."/>
        </authorList>
    </citation>
    <scope>NUCLEOTIDE SEQUENCE [LARGE SCALE GENOMIC DNA]</scope>
</reference>
<evidence type="ECO:0000313" key="3">
    <source>
        <dbReference type="Proteomes" id="UP000258581"/>
    </source>
</evidence>
<dbReference type="GO" id="GO:0005524">
    <property type="term" value="F:ATP binding"/>
    <property type="evidence" value="ECO:0007669"/>
    <property type="project" value="InterPro"/>
</dbReference>
<sequence>MKILVSLPEMTPSDFVALFDKHVYGQEQAKKMLAIALRNRYRTSLLLGQDRFSVNKQNVLLHGPTGTGKTALIRVLRKDLELPVLEFDMTSFTESGYVGRSIEEIGKELRELTKGLKIPNWYLEAHGQPINKEPERKYTRAELEELQRQELRNDMQERDEHRKRFNEAYNAALDELKASGVLDIEKHGTYLSVYYYRCLLLGLYRSNHIEDVSGLQELTTLNIDGLDFGAVFKDTARLKELSDLENSDEELSEMGEAELEAEVAAIMARLLRTMGPIESEFIELGRRYMNSYPSMATAPHETWAQFADQFEESDDALRPIGFRAVRVEDPELHALTLLHSDIELAEKQLTTCDDFSHYVDDDLWVLPKFEQLSKEAIEAQEKSDSPKRRIDPKSFVENFAVVFLDEIDKLIEEDTTRTHVSRSGVQRSLLKMVEGGTYHGIDTTNILFVAAGAFAISPISKLMPELQGRFPLRGRLNALDADAFVHICKMTGSEFQGHIALMRTENVQVKYDMDTYQVIAERTLAQNMVDNLGARRLGAVINAIFQPAMYEPEKYRQNGFDIRGETLRALSKTDDGKQKH</sequence>
<dbReference type="Proteomes" id="UP000258581">
    <property type="component" value="Segment"/>
</dbReference>
<feature type="domain" description="AAA+ ATPase" evidence="1">
    <location>
        <begin position="55"/>
        <end position="469"/>
    </location>
</feature>
<dbReference type="SMART" id="SM00382">
    <property type="entry name" value="AAA"/>
    <property type="match status" value="1"/>
</dbReference>
<dbReference type="GO" id="GO:0016887">
    <property type="term" value="F:ATP hydrolysis activity"/>
    <property type="evidence" value="ECO:0007669"/>
    <property type="project" value="InterPro"/>
</dbReference>
<dbReference type="SUPFAM" id="SSF52540">
    <property type="entry name" value="P-loop containing nucleoside triphosphate hydrolases"/>
    <property type="match status" value="1"/>
</dbReference>
<name>A0A345BLF6_9CAUD</name>
<dbReference type="Pfam" id="PF07724">
    <property type="entry name" value="AAA_2"/>
    <property type="match status" value="1"/>
</dbReference>
<dbReference type="InterPro" id="IPR003959">
    <property type="entry name" value="ATPase_AAA_core"/>
</dbReference>
<dbReference type="InterPro" id="IPR027417">
    <property type="entry name" value="P-loop_NTPase"/>
</dbReference>
<dbReference type="PANTHER" id="PTHR48102:SF3">
    <property type="entry name" value="ATP-DEPENDENT PROTEASE ATPASE SUBUNIT HSLU"/>
    <property type="match status" value="1"/>
</dbReference>
<evidence type="ECO:0000313" key="2">
    <source>
        <dbReference type="EMBL" id="AXF51277.1"/>
    </source>
</evidence>